<keyword evidence="1" id="KW-0812">Transmembrane</keyword>
<keyword evidence="3" id="KW-0012">Acyltransferase</keyword>
<feature type="transmembrane region" description="Helical" evidence="1">
    <location>
        <begin position="307"/>
        <end position="328"/>
    </location>
</feature>
<feature type="transmembrane region" description="Helical" evidence="1">
    <location>
        <begin position="44"/>
        <end position="68"/>
    </location>
</feature>
<organism evidence="3 4">
    <name type="scientific">Mesorhizobium erdmanii</name>
    <dbReference type="NCBI Taxonomy" id="1777866"/>
    <lineage>
        <taxon>Bacteria</taxon>
        <taxon>Pseudomonadati</taxon>
        <taxon>Pseudomonadota</taxon>
        <taxon>Alphaproteobacteria</taxon>
        <taxon>Hyphomicrobiales</taxon>
        <taxon>Phyllobacteriaceae</taxon>
        <taxon>Mesorhizobium</taxon>
    </lineage>
</organism>
<dbReference type="EMBL" id="CP033361">
    <property type="protein sequence ID" value="QKC78817.1"/>
    <property type="molecule type" value="Genomic_DNA"/>
</dbReference>
<feature type="transmembrane region" description="Helical" evidence="1">
    <location>
        <begin position="186"/>
        <end position="207"/>
    </location>
</feature>
<accession>A0A6M7US92</accession>
<reference evidence="3 4" key="1">
    <citation type="submission" date="2018-10" db="EMBL/GenBank/DDBJ databases">
        <authorList>
            <person name="Perry B.J."/>
            <person name="Sullivan J.T."/>
            <person name="Murphy R.J.T."/>
            <person name="Ramsay J.P."/>
            <person name="Ronson C.W."/>
        </authorList>
    </citation>
    <scope>NUCLEOTIDE SEQUENCE [LARGE SCALE GENOMIC DNA]</scope>
    <source>
        <strain evidence="3 4">NZP2014</strain>
    </source>
</reference>
<dbReference type="InterPro" id="IPR050879">
    <property type="entry name" value="Acyltransferase_3"/>
</dbReference>
<dbReference type="InterPro" id="IPR002656">
    <property type="entry name" value="Acyl_transf_3_dom"/>
</dbReference>
<feature type="transmembrane region" description="Helical" evidence="1">
    <location>
        <begin position="243"/>
        <end position="260"/>
    </location>
</feature>
<dbReference type="AlphaFoldDB" id="A0A6M7US92"/>
<proteinExistence type="predicted"/>
<feature type="transmembrane region" description="Helical" evidence="1">
    <location>
        <begin position="156"/>
        <end position="174"/>
    </location>
</feature>
<evidence type="ECO:0000313" key="4">
    <source>
        <dbReference type="Proteomes" id="UP000503339"/>
    </source>
</evidence>
<name>A0A6M7US92_9HYPH</name>
<keyword evidence="3" id="KW-0808">Transferase</keyword>
<feature type="transmembrane region" description="Helical" evidence="1">
    <location>
        <begin position="89"/>
        <end position="110"/>
    </location>
</feature>
<dbReference type="KEGG" id="merd:EB233_27690"/>
<evidence type="ECO:0000259" key="2">
    <source>
        <dbReference type="Pfam" id="PF01757"/>
    </source>
</evidence>
<dbReference type="PANTHER" id="PTHR23028:SF131">
    <property type="entry name" value="BLR2367 PROTEIN"/>
    <property type="match status" value="1"/>
</dbReference>
<dbReference type="GO" id="GO:0016020">
    <property type="term" value="C:membrane"/>
    <property type="evidence" value="ECO:0007669"/>
    <property type="project" value="TreeGrafter"/>
</dbReference>
<dbReference type="PANTHER" id="PTHR23028">
    <property type="entry name" value="ACETYLTRANSFERASE"/>
    <property type="match status" value="1"/>
</dbReference>
<evidence type="ECO:0000313" key="3">
    <source>
        <dbReference type="EMBL" id="QKC78817.1"/>
    </source>
</evidence>
<keyword evidence="4" id="KW-1185">Reference proteome</keyword>
<dbReference type="Pfam" id="PF01757">
    <property type="entry name" value="Acyl_transf_3"/>
    <property type="match status" value="1"/>
</dbReference>
<protein>
    <submittedName>
        <fullName evidence="3">Acyltransferase</fullName>
    </submittedName>
</protein>
<evidence type="ECO:0000256" key="1">
    <source>
        <dbReference type="SAM" id="Phobius"/>
    </source>
</evidence>
<sequence length="356" mass="39450">MNQKNRDLYGLQSLRAIAALGVILRHTLDMSDGSEVGRFSPAWMSAFGGAGVDLFFVISGFIMVYVSFPPGQPSESPKRFLIKRATRIFPLYWICSAVIAGICAAGFLKNKNVDLFTVLNSIFILPGDKLVYVAWTLSYELYFYIVFAICLNMKRIIPTAISTIFLMLSGMLVGREIQESTFSNFISSPLVMEFCFGIVLALSFSFVRQWRVPIIIGAIGFIVIIVAPIFVDHPDNLSEAFRVVVWGLPATMIVAAFLQIRRPQSKAGRAVVLLGDASYALYLSHIFVMIAYGWAIKSTFVGGMSQVIFAPAVVFVCLIVGVLTHIFVERPTLDFVRKVTRRQRGQPLLEAGTVSN</sequence>
<dbReference type="Proteomes" id="UP000503339">
    <property type="component" value="Chromosome"/>
</dbReference>
<keyword evidence="1" id="KW-0472">Membrane</keyword>
<feature type="transmembrane region" description="Helical" evidence="1">
    <location>
        <begin position="130"/>
        <end position="149"/>
    </location>
</feature>
<dbReference type="RefSeq" id="WP_064989256.1">
    <property type="nucleotide sequence ID" value="NZ_CP033361.1"/>
</dbReference>
<gene>
    <name evidence="3" type="ORF">EB233_27690</name>
</gene>
<dbReference type="GO" id="GO:0016747">
    <property type="term" value="F:acyltransferase activity, transferring groups other than amino-acyl groups"/>
    <property type="evidence" value="ECO:0007669"/>
    <property type="project" value="InterPro"/>
</dbReference>
<dbReference type="GO" id="GO:0000271">
    <property type="term" value="P:polysaccharide biosynthetic process"/>
    <property type="evidence" value="ECO:0007669"/>
    <property type="project" value="TreeGrafter"/>
</dbReference>
<keyword evidence="1" id="KW-1133">Transmembrane helix</keyword>
<feature type="transmembrane region" description="Helical" evidence="1">
    <location>
        <begin position="272"/>
        <end position="295"/>
    </location>
</feature>
<feature type="domain" description="Acyltransferase 3" evidence="2">
    <location>
        <begin position="9"/>
        <end position="323"/>
    </location>
</feature>
<feature type="transmembrane region" description="Helical" evidence="1">
    <location>
        <begin position="214"/>
        <end position="231"/>
    </location>
</feature>